<dbReference type="PANTHER" id="PTHR10629">
    <property type="entry name" value="CYTOSINE-SPECIFIC METHYLTRANSFERASE"/>
    <property type="match status" value="1"/>
</dbReference>
<dbReference type="eggNOG" id="COG0270">
    <property type="taxonomic scope" value="Bacteria"/>
</dbReference>
<dbReference type="EMBL" id="CP002582">
    <property type="protein sequence ID" value="ADZ82465.1"/>
    <property type="molecule type" value="Genomic_DNA"/>
</dbReference>
<dbReference type="InterPro" id="IPR029063">
    <property type="entry name" value="SAM-dependent_MTases_sf"/>
</dbReference>
<dbReference type="PANTHER" id="PTHR10629:SF52">
    <property type="entry name" value="DNA (CYTOSINE-5)-METHYLTRANSFERASE 1"/>
    <property type="match status" value="1"/>
</dbReference>
<dbReference type="EC" id="2.1.1.37" evidence="1"/>
<dbReference type="Pfam" id="PF00145">
    <property type="entry name" value="DNA_methylase"/>
    <property type="match status" value="1"/>
</dbReference>
<dbReference type="GO" id="GO:0009307">
    <property type="term" value="P:DNA restriction-modification system"/>
    <property type="evidence" value="ECO:0007669"/>
    <property type="project" value="UniProtKB-KW"/>
</dbReference>
<dbReference type="SUPFAM" id="SSF53335">
    <property type="entry name" value="S-adenosyl-L-methionine-dependent methyltransferases"/>
    <property type="match status" value="1"/>
</dbReference>
<dbReference type="RefSeq" id="WP_013655766.1">
    <property type="nucleotide sequence ID" value="NC_015275.1"/>
</dbReference>
<accession>F2JNW7</accession>
<keyword evidence="3 6" id="KW-0808">Transferase</keyword>
<keyword evidence="2 6" id="KW-0489">Methyltransferase</keyword>
<evidence type="ECO:0000313" key="7">
    <source>
        <dbReference type="EMBL" id="ADZ82465.1"/>
    </source>
</evidence>
<sequence length="506" mass="56247">MGLIVDNFAGGGGASTGIELATGRSPDIAINHDEAAILMHKTNHPSTKHYQESVWDIDIKKVTAGQQVDLAWFSPDCKHFSKAKGGKPLEKKIRGLAWIVLKWAGTVKPRVIILENVEEFQTWGPLKKGRPVKSKKGDTFNKWKKQLEDLGYQVQHRELKACDYGAPTSRKRFFLIARCDGQPIKWPEPTHSNKDSIEVQFGLKEPYKTAADIIDWSIPCNSIFERSKPLAENTLKRIAKGLEKFVFNNPEPFILSIGQTGFSSDRTRNIHEPINTIVSKAEACLVAPTLIQYHTETTKNGVRGQSLNEPINTLDASNRYGLVSAFISKAYAGESRSVASSIDDCVHTITARPCFSLVEVALGDVKDHSEEVQAFLDKYYGKAVFGDRKAHDEAFLIKYYGQGTGQDIKASLDTITSKDRFGLVTIKGEEYKIIDIGLRMLEPHELFAAQGFPSNYIIDHDYKGNVYPKTKQVARCGNAVPPPFSKALVEANCGWLCKSKDGKEAI</sequence>
<dbReference type="REBASE" id="33989">
    <property type="entry name" value="M.Cle5427ORF732P"/>
</dbReference>
<dbReference type="AlphaFoldDB" id="F2JNW7"/>
<dbReference type="GO" id="GO:0032259">
    <property type="term" value="P:methylation"/>
    <property type="evidence" value="ECO:0007669"/>
    <property type="project" value="UniProtKB-KW"/>
</dbReference>
<dbReference type="GO" id="GO:0044027">
    <property type="term" value="P:negative regulation of gene expression via chromosomal CpG island methylation"/>
    <property type="evidence" value="ECO:0007669"/>
    <property type="project" value="TreeGrafter"/>
</dbReference>
<dbReference type="GO" id="GO:0003677">
    <property type="term" value="F:DNA binding"/>
    <property type="evidence" value="ECO:0007669"/>
    <property type="project" value="TreeGrafter"/>
</dbReference>
<dbReference type="STRING" id="642492.Clole_0732"/>
<dbReference type="PRINTS" id="PR00105">
    <property type="entry name" value="C5METTRFRASE"/>
</dbReference>
<evidence type="ECO:0000256" key="4">
    <source>
        <dbReference type="ARBA" id="ARBA00022691"/>
    </source>
</evidence>
<keyword evidence="8" id="KW-1185">Reference proteome</keyword>
<dbReference type="Gene3D" id="3.90.120.10">
    <property type="entry name" value="DNA Methylase, subunit A, domain 2"/>
    <property type="match status" value="1"/>
</dbReference>
<proteinExistence type="inferred from homology"/>
<feature type="active site" evidence="6">
    <location>
        <position position="77"/>
    </location>
</feature>
<protein>
    <recommendedName>
        <fullName evidence="1">DNA (cytosine-5-)-methyltransferase</fullName>
        <ecNumber evidence="1">2.1.1.37</ecNumber>
    </recommendedName>
</protein>
<dbReference type="GO" id="GO:0003886">
    <property type="term" value="F:DNA (cytosine-5-)-methyltransferase activity"/>
    <property type="evidence" value="ECO:0007669"/>
    <property type="project" value="UniProtKB-EC"/>
</dbReference>
<dbReference type="InterPro" id="IPR001525">
    <property type="entry name" value="C5_MeTfrase"/>
</dbReference>
<comment type="similarity">
    <text evidence="6">Belongs to the class I-like SAM-binding methyltransferase superfamily. C5-methyltransferase family.</text>
</comment>
<dbReference type="Gene3D" id="3.40.50.150">
    <property type="entry name" value="Vaccinia Virus protein VP39"/>
    <property type="match status" value="1"/>
</dbReference>
<evidence type="ECO:0000256" key="6">
    <source>
        <dbReference type="PROSITE-ProRule" id="PRU01016"/>
    </source>
</evidence>
<dbReference type="HOGENOM" id="CLU_014695_0_0_9"/>
<evidence type="ECO:0000256" key="3">
    <source>
        <dbReference type="ARBA" id="ARBA00022679"/>
    </source>
</evidence>
<evidence type="ECO:0000256" key="5">
    <source>
        <dbReference type="ARBA" id="ARBA00022747"/>
    </source>
</evidence>
<dbReference type="Proteomes" id="UP000008467">
    <property type="component" value="Chromosome"/>
</dbReference>
<evidence type="ECO:0000313" key="8">
    <source>
        <dbReference type="Proteomes" id="UP000008467"/>
    </source>
</evidence>
<name>F2JNW7_CELLD</name>
<reference evidence="7 8" key="1">
    <citation type="journal article" date="2011" name="J. Bacteriol.">
        <title>Complete genome sequence of the cellulose-degrading bacterium Cellulosilyticum lentocellum.</title>
        <authorList>
            <consortium name="US DOE Joint Genome Institute"/>
            <person name="Miller D.A."/>
            <person name="Suen G."/>
            <person name="Bruce D."/>
            <person name="Copeland A."/>
            <person name="Cheng J.F."/>
            <person name="Detter C."/>
            <person name="Goodwin L.A."/>
            <person name="Han C.S."/>
            <person name="Hauser L.J."/>
            <person name="Land M.L."/>
            <person name="Lapidus A."/>
            <person name="Lucas S."/>
            <person name="Meincke L."/>
            <person name="Pitluck S."/>
            <person name="Tapia R."/>
            <person name="Teshima H."/>
            <person name="Woyke T."/>
            <person name="Fox B.G."/>
            <person name="Angert E.R."/>
            <person name="Currie C.R."/>
        </authorList>
    </citation>
    <scope>NUCLEOTIDE SEQUENCE [LARGE SCALE GENOMIC DNA]</scope>
    <source>
        <strain evidence="8">ATCC 49066 / DSM 5427 / NCIMB 11756 / RHM5</strain>
    </source>
</reference>
<evidence type="ECO:0000256" key="2">
    <source>
        <dbReference type="ARBA" id="ARBA00022603"/>
    </source>
</evidence>
<keyword evidence="4 6" id="KW-0949">S-adenosyl-L-methionine</keyword>
<organism evidence="7 8">
    <name type="scientific">Cellulosilyticum lentocellum (strain ATCC 49066 / DSM 5427 / NCIMB 11756 / RHM5)</name>
    <name type="common">Clostridium lentocellum</name>
    <dbReference type="NCBI Taxonomy" id="642492"/>
    <lineage>
        <taxon>Bacteria</taxon>
        <taxon>Bacillati</taxon>
        <taxon>Bacillota</taxon>
        <taxon>Clostridia</taxon>
        <taxon>Lachnospirales</taxon>
        <taxon>Cellulosilyticaceae</taxon>
        <taxon>Cellulosilyticum</taxon>
    </lineage>
</organism>
<dbReference type="PROSITE" id="PS51679">
    <property type="entry name" value="SAM_MT_C5"/>
    <property type="match status" value="1"/>
</dbReference>
<gene>
    <name evidence="7" type="ordered locus">Clole_0732</name>
</gene>
<dbReference type="InterPro" id="IPR050390">
    <property type="entry name" value="C5-Methyltransferase"/>
</dbReference>
<keyword evidence="5" id="KW-0680">Restriction system</keyword>
<dbReference type="KEGG" id="cle:Clole_0732"/>
<evidence type="ECO:0000256" key="1">
    <source>
        <dbReference type="ARBA" id="ARBA00011975"/>
    </source>
</evidence>